<proteinExistence type="predicted"/>
<dbReference type="InterPro" id="IPR052945">
    <property type="entry name" value="Mitotic_Regulator"/>
</dbReference>
<dbReference type="InterPro" id="IPR002477">
    <property type="entry name" value="Peptidoglycan-bd-like"/>
</dbReference>
<protein>
    <recommendedName>
        <fullName evidence="2">Peptidoglycan binding-like domain-containing protein</fullName>
    </recommendedName>
</protein>
<reference evidence="3" key="2">
    <citation type="submission" date="2023-01" db="EMBL/GenBank/DDBJ databases">
        <title>Draft genome sequence of Maritalea porphyrae strain NBRC 107169.</title>
        <authorList>
            <person name="Sun Q."/>
            <person name="Mori K."/>
        </authorList>
    </citation>
    <scope>NUCLEOTIDE SEQUENCE</scope>
    <source>
        <strain evidence="3">NBRC 107169</strain>
    </source>
</reference>
<dbReference type="SMART" id="SM00671">
    <property type="entry name" value="SEL1"/>
    <property type="match status" value="4"/>
</dbReference>
<dbReference type="Proteomes" id="UP001161405">
    <property type="component" value="Unassembled WGS sequence"/>
</dbReference>
<dbReference type="InterPro" id="IPR036365">
    <property type="entry name" value="PGBD-like_sf"/>
</dbReference>
<feature type="region of interest" description="Disordered" evidence="1">
    <location>
        <begin position="1"/>
        <end position="25"/>
    </location>
</feature>
<dbReference type="InterPro" id="IPR006597">
    <property type="entry name" value="Sel1-like"/>
</dbReference>
<feature type="compositionally biased region" description="Basic residues" evidence="1">
    <location>
        <begin position="93"/>
        <end position="106"/>
    </location>
</feature>
<evidence type="ECO:0000313" key="4">
    <source>
        <dbReference type="Proteomes" id="UP001161405"/>
    </source>
</evidence>
<comment type="caution">
    <text evidence="3">The sequence shown here is derived from an EMBL/GenBank/DDBJ whole genome shotgun (WGS) entry which is preliminary data.</text>
</comment>
<feature type="compositionally biased region" description="Basic and acidic residues" evidence="1">
    <location>
        <begin position="83"/>
        <end position="92"/>
    </location>
</feature>
<feature type="compositionally biased region" description="Basic and acidic residues" evidence="1">
    <location>
        <begin position="656"/>
        <end position="668"/>
    </location>
</feature>
<dbReference type="InterPro" id="IPR011990">
    <property type="entry name" value="TPR-like_helical_dom_sf"/>
</dbReference>
<gene>
    <name evidence="3" type="ORF">GCM10007879_18200</name>
</gene>
<evidence type="ECO:0000256" key="1">
    <source>
        <dbReference type="SAM" id="MobiDB-lite"/>
    </source>
</evidence>
<dbReference type="PANTHER" id="PTHR43628">
    <property type="entry name" value="ACTIVATOR OF C KINASE PROTEIN 1-RELATED"/>
    <property type="match status" value="1"/>
</dbReference>
<dbReference type="SUPFAM" id="SSF47090">
    <property type="entry name" value="PGBD-like"/>
    <property type="match status" value="1"/>
</dbReference>
<feature type="region of interest" description="Disordered" evidence="1">
    <location>
        <begin position="41"/>
        <end position="112"/>
    </location>
</feature>
<sequence length="1162" mass="125595">MPKSRPYPASAPSANQFGSASQPWDALKNELEDLLGQVQDQISEFEGEHVQEPQPKQSVARPMSAANDLEMRRQEALANVRSAVDRLGSKQEKPKKKKSKKKKRRHSENDLEAAIAQIRASTGQLERNAQPSARDQVQPEPFYQEPVREPAYAQDQNAAHIAELTGQIEGLHRSIRDLAGAVPNRDNFARIENQIAKLGAEIEDHKSPQALAIGDQLDGLQYALERLAELQVRQIGHIEQIKIHEANEETDERQQRIEESIRSIYEKFDTLEQSIEKPNGSIETIAKGIAGIARAVSDMQKRSENDQSQNILAQIENVSQRLSAMDNGQSGHLSEDVKREMQGLRGQLVSALEPRFTALETRLDEFATGSQVPGSASDYQDVTSRLEAMEDRITRAIEGIASVGPSIGSDENSSETFVILKAMEARLTDALEDLRDASSEVNSGSEVSLDALQAMEDRIAKAISGLPSAAQAPVADDQFDKLRSIESKLSNSLKRLEAMSAVELTAPKSVRAPVQPRPVEATVALQSEVEAIVPVAPAAKQTERSAQAVETRPTVAKSLPKKPEPEVAKPNAPQLQDAEAPPAPKSAFATSIDEISEPTPSKVAPKPATSNAATDGEKSAAQQSRESFIAAARRASVERHEGKSTPAGGGGLLGRALDRFKPKAKTEDELAQETVETPPKAKAKAEPAKVEHAEPKAKKPEVPAIEPKLKDEEQLDDADVRTLSVGPEPARPQSKSEAPRPRSALDEMSAAAGKKLDNADDDIAPESFLTRNRQPILLAASIVAIIAMTANLVLDNSQDVKDQGIPQSADVSSVGEAPRQISLTEVETALAEAQPMPTETAMTSATSMSEQQVALVAPTPQQIDTETVTASIPNSPVAVELPPTDLGPNALREAAANGDPRAQYEVGMIFAEGKAVPKDSQAAVKWFERSAASGFAAAQYRLGTAFEHGLGIQKDLDQAKLWYLRAAEAGNRMGMHNLAALYASGPDSDRDFSAAARWFEEAAKRGVLDSQFNLGMLYARGLGVGQDFAQSFKWFSIAAANGDKDAQKARDDVARSLDPAQMSDIKQELAAWQPTKIDLPSNFAPIGTWDKNFNPGPEIDQREVVLGVQIALSKLGFQLGTPDGVMGPKTRDAIRQFERQLGMSEIGQINPRLLTVLNGQPV</sequence>
<dbReference type="PANTHER" id="PTHR43628:SF1">
    <property type="entry name" value="CHITIN SYNTHASE REGULATORY FACTOR 2-RELATED"/>
    <property type="match status" value="1"/>
</dbReference>
<dbReference type="RefSeq" id="WP_284363826.1">
    <property type="nucleotide sequence ID" value="NZ_BSNI01000002.1"/>
</dbReference>
<dbReference type="InterPro" id="IPR036366">
    <property type="entry name" value="PGBDSf"/>
</dbReference>
<accession>A0ABQ5UT58</accession>
<feature type="domain" description="Peptidoglycan binding-like" evidence="2">
    <location>
        <begin position="1105"/>
        <end position="1157"/>
    </location>
</feature>
<dbReference type="EMBL" id="BSNI01000002">
    <property type="protein sequence ID" value="GLQ17571.1"/>
    <property type="molecule type" value="Genomic_DNA"/>
</dbReference>
<dbReference type="Pfam" id="PF01471">
    <property type="entry name" value="PG_binding_1"/>
    <property type="match status" value="1"/>
</dbReference>
<reference evidence="3" key="1">
    <citation type="journal article" date="2014" name="Int. J. Syst. Evol. Microbiol.">
        <title>Complete genome of a new Firmicutes species belonging to the dominant human colonic microbiota ('Ruminococcus bicirculans') reveals two chromosomes and a selective capacity to utilize plant glucans.</title>
        <authorList>
            <consortium name="NISC Comparative Sequencing Program"/>
            <person name="Wegmann U."/>
            <person name="Louis P."/>
            <person name="Goesmann A."/>
            <person name="Henrissat B."/>
            <person name="Duncan S.H."/>
            <person name="Flint H.J."/>
        </authorList>
    </citation>
    <scope>NUCLEOTIDE SEQUENCE</scope>
    <source>
        <strain evidence="3">NBRC 107169</strain>
    </source>
</reference>
<feature type="compositionally biased region" description="Basic and acidic residues" evidence="1">
    <location>
        <begin position="683"/>
        <end position="712"/>
    </location>
</feature>
<feature type="region of interest" description="Disordered" evidence="1">
    <location>
        <begin position="539"/>
        <end position="761"/>
    </location>
</feature>
<keyword evidence="4" id="KW-1185">Reference proteome</keyword>
<evidence type="ECO:0000313" key="3">
    <source>
        <dbReference type="EMBL" id="GLQ17571.1"/>
    </source>
</evidence>
<dbReference type="Gene3D" id="1.10.101.10">
    <property type="entry name" value="PGBD-like superfamily/PGBD"/>
    <property type="match status" value="1"/>
</dbReference>
<organism evidence="3 4">
    <name type="scientific">Maritalea porphyrae</name>
    <dbReference type="NCBI Taxonomy" id="880732"/>
    <lineage>
        <taxon>Bacteria</taxon>
        <taxon>Pseudomonadati</taxon>
        <taxon>Pseudomonadota</taxon>
        <taxon>Alphaproteobacteria</taxon>
        <taxon>Hyphomicrobiales</taxon>
        <taxon>Devosiaceae</taxon>
        <taxon>Maritalea</taxon>
    </lineage>
</organism>
<dbReference type="SUPFAM" id="SSF81901">
    <property type="entry name" value="HCP-like"/>
    <property type="match status" value="1"/>
</dbReference>
<feature type="compositionally biased region" description="Polar residues" evidence="1">
    <location>
        <begin position="12"/>
        <end position="22"/>
    </location>
</feature>
<dbReference type="Pfam" id="PF08238">
    <property type="entry name" value="Sel1"/>
    <property type="match status" value="4"/>
</dbReference>
<name>A0ABQ5UT58_9HYPH</name>
<dbReference type="Gene3D" id="1.25.40.10">
    <property type="entry name" value="Tetratricopeptide repeat domain"/>
    <property type="match status" value="1"/>
</dbReference>
<evidence type="ECO:0000259" key="2">
    <source>
        <dbReference type="Pfam" id="PF01471"/>
    </source>
</evidence>